<comment type="caution">
    <text evidence="2">The sequence shown here is derived from an EMBL/GenBank/DDBJ whole genome shotgun (WGS) entry which is preliminary data.</text>
</comment>
<accession>A0A397N3Z9</accession>
<feature type="transmembrane region" description="Helical" evidence="1">
    <location>
        <begin position="6"/>
        <end position="35"/>
    </location>
</feature>
<dbReference type="AlphaFoldDB" id="A0A397N3Z9"/>
<keyword evidence="1" id="KW-1133">Transmembrane helix</keyword>
<keyword evidence="1" id="KW-0472">Membrane</keyword>
<proteinExistence type="predicted"/>
<evidence type="ECO:0000313" key="2">
    <source>
        <dbReference type="EMBL" id="RIA32060.1"/>
    </source>
</evidence>
<dbReference type="Proteomes" id="UP000265836">
    <property type="component" value="Unassembled WGS sequence"/>
</dbReference>
<keyword evidence="1" id="KW-0812">Transmembrane</keyword>
<evidence type="ECO:0000313" key="3">
    <source>
        <dbReference type="Proteomes" id="UP000265836"/>
    </source>
</evidence>
<organism evidence="2 3">
    <name type="scientific">Ectopseudomonas oleovorans</name>
    <name type="common">Pseudomonas oleovorans</name>
    <dbReference type="NCBI Taxonomy" id="301"/>
    <lineage>
        <taxon>Bacteria</taxon>
        <taxon>Pseudomonadati</taxon>
        <taxon>Pseudomonadota</taxon>
        <taxon>Gammaproteobacteria</taxon>
        <taxon>Pseudomonadales</taxon>
        <taxon>Pseudomonadaceae</taxon>
        <taxon>Ectopseudomonas</taxon>
    </lineage>
</organism>
<reference evidence="2 3" key="1">
    <citation type="submission" date="2018-08" db="EMBL/GenBank/DDBJ databases">
        <title>Genome sequencing of rice bacterial endophytes.</title>
        <authorList>
            <person name="Venturi V."/>
        </authorList>
    </citation>
    <scope>NUCLEOTIDE SEQUENCE [LARGE SCALE GENOMIC DNA]</scope>
    <source>
        <strain evidence="2 3">E1205</strain>
    </source>
</reference>
<name>A0A397N3Z9_ECTOL</name>
<gene>
    <name evidence="2" type="ORF">DFO61_2790</name>
</gene>
<evidence type="ECO:0000256" key="1">
    <source>
        <dbReference type="SAM" id="Phobius"/>
    </source>
</evidence>
<protein>
    <submittedName>
        <fullName evidence="2">Uncharacterized protein</fullName>
    </submittedName>
</protein>
<dbReference type="EMBL" id="QXDA01000003">
    <property type="protein sequence ID" value="RIA32060.1"/>
    <property type="molecule type" value="Genomic_DNA"/>
</dbReference>
<sequence>MAVVGVLLVILLWLLSLLMLAFSGWGTYKLALLCWEKIRRALLRPGTAQIIAYEIFTPDPREIGIQDARPQVRLELDCERHGQRFQTSLGPLRCEELFPALDLPTHHVACWLSEDDWRHLLERRWITIACDWRQQKAILTSQIREDRRILLITFLSLNLFVLLVTLSLLNAG</sequence>
<feature type="transmembrane region" description="Helical" evidence="1">
    <location>
        <begin position="149"/>
        <end position="169"/>
    </location>
</feature>